<gene>
    <name evidence="1" type="ORF">GCM10022278_31140</name>
</gene>
<dbReference type="RefSeq" id="WP_344808037.1">
    <property type="nucleotide sequence ID" value="NZ_BAABBO010000014.1"/>
</dbReference>
<name>A0ABP7PUY7_9GAMM</name>
<organism evidence="1 2">
    <name type="scientific">Allohahella marinimesophila</name>
    <dbReference type="NCBI Taxonomy" id="1054972"/>
    <lineage>
        <taxon>Bacteria</taxon>
        <taxon>Pseudomonadati</taxon>
        <taxon>Pseudomonadota</taxon>
        <taxon>Gammaproteobacteria</taxon>
        <taxon>Oceanospirillales</taxon>
        <taxon>Hahellaceae</taxon>
        <taxon>Allohahella</taxon>
    </lineage>
</organism>
<dbReference type="Proteomes" id="UP001501337">
    <property type="component" value="Unassembled WGS sequence"/>
</dbReference>
<dbReference type="EMBL" id="BAABBO010000014">
    <property type="protein sequence ID" value="GAA3971511.1"/>
    <property type="molecule type" value="Genomic_DNA"/>
</dbReference>
<proteinExistence type="predicted"/>
<comment type="caution">
    <text evidence="1">The sequence shown here is derived from an EMBL/GenBank/DDBJ whole genome shotgun (WGS) entry which is preliminary data.</text>
</comment>
<accession>A0ABP7PUY7</accession>
<protein>
    <submittedName>
        <fullName evidence="1">Uncharacterized protein</fullName>
    </submittedName>
</protein>
<sequence>MTPSVTEYHFFFLAHEADEIEAATDETKQQAALILRTLLQYLEKGRLQVLTLCLPAQFPAGKAALAYHELGAGTVPDTPRPWLQSFGLPGQLLDSTMPGWRLKRSWSELQGCTLQAGTNESTRLFIKAAEQTSGAGELLIHGALSELPGRSLVGSMMGRRLLSMASVLLPGEKTRTELTLLSGSRVHIELLDSPDGAMGLQPLLVIKATAD</sequence>
<evidence type="ECO:0000313" key="1">
    <source>
        <dbReference type="EMBL" id="GAA3971511.1"/>
    </source>
</evidence>
<keyword evidence="2" id="KW-1185">Reference proteome</keyword>
<evidence type="ECO:0000313" key="2">
    <source>
        <dbReference type="Proteomes" id="UP001501337"/>
    </source>
</evidence>
<reference evidence="2" key="1">
    <citation type="journal article" date="2019" name="Int. J. Syst. Evol. Microbiol.">
        <title>The Global Catalogue of Microorganisms (GCM) 10K type strain sequencing project: providing services to taxonomists for standard genome sequencing and annotation.</title>
        <authorList>
            <consortium name="The Broad Institute Genomics Platform"/>
            <consortium name="The Broad Institute Genome Sequencing Center for Infectious Disease"/>
            <person name="Wu L."/>
            <person name="Ma J."/>
        </authorList>
    </citation>
    <scope>NUCLEOTIDE SEQUENCE [LARGE SCALE GENOMIC DNA]</scope>
    <source>
        <strain evidence="2">JCM 17555</strain>
    </source>
</reference>